<evidence type="ECO:0000256" key="1">
    <source>
        <dbReference type="SAM" id="MobiDB-lite"/>
    </source>
</evidence>
<organism evidence="2 3">
    <name type="scientific">Stylosanthes scabra</name>
    <dbReference type="NCBI Taxonomy" id="79078"/>
    <lineage>
        <taxon>Eukaryota</taxon>
        <taxon>Viridiplantae</taxon>
        <taxon>Streptophyta</taxon>
        <taxon>Embryophyta</taxon>
        <taxon>Tracheophyta</taxon>
        <taxon>Spermatophyta</taxon>
        <taxon>Magnoliopsida</taxon>
        <taxon>eudicotyledons</taxon>
        <taxon>Gunneridae</taxon>
        <taxon>Pentapetalae</taxon>
        <taxon>rosids</taxon>
        <taxon>fabids</taxon>
        <taxon>Fabales</taxon>
        <taxon>Fabaceae</taxon>
        <taxon>Papilionoideae</taxon>
        <taxon>50 kb inversion clade</taxon>
        <taxon>dalbergioids sensu lato</taxon>
        <taxon>Dalbergieae</taxon>
        <taxon>Pterocarpus clade</taxon>
        <taxon>Stylosanthes</taxon>
    </lineage>
</organism>
<accession>A0ABU6YWI6</accession>
<dbReference type="Proteomes" id="UP001341840">
    <property type="component" value="Unassembled WGS sequence"/>
</dbReference>
<sequence length="99" mass="10657">MSSTANPPTQSRVSPETIQKAIDALLKWRKSTSSNKPQKLFDNDEEFIYLVLTLKKIPQKDHTNGGSSSSEAFGEAILQEEEGSGALGFEEGELEGAGG</sequence>
<keyword evidence="3" id="KW-1185">Reference proteome</keyword>
<comment type="caution">
    <text evidence="2">The sequence shown here is derived from an EMBL/GenBank/DDBJ whole genome shotgun (WGS) entry which is preliminary data.</text>
</comment>
<proteinExistence type="predicted"/>
<evidence type="ECO:0000313" key="2">
    <source>
        <dbReference type="EMBL" id="MED6213463.1"/>
    </source>
</evidence>
<protein>
    <submittedName>
        <fullName evidence="2">Uncharacterized protein</fullName>
    </submittedName>
</protein>
<dbReference type="EMBL" id="JASCZI010243669">
    <property type="protein sequence ID" value="MED6213463.1"/>
    <property type="molecule type" value="Genomic_DNA"/>
</dbReference>
<evidence type="ECO:0000313" key="3">
    <source>
        <dbReference type="Proteomes" id="UP001341840"/>
    </source>
</evidence>
<reference evidence="2 3" key="1">
    <citation type="journal article" date="2023" name="Plants (Basel)">
        <title>Bridging the Gap: Combining Genomics and Transcriptomics Approaches to Understand Stylosanthes scabra, an Orphan Legume from the Brazilian Caatinga.</title>
        <authorList>
            <person name="Ferreira-Neto J.R.C."/>
            <person name="da Silva M.D."/>
            <person name="Binneck E."/>
            <person name="de Melo N.F."/>
            <person name="da Silva R.H."/>
            <person name="de Melo A.L.T.M."/>
            <person name="Pandolfi V."/>
            <person name="Bustamante F.O."/>
            <person name="Brasileiro-Vidal A.C."/>
            <person name="Benko-Iseppon A.M."/>
        </authorList>
    </citation>
    <scope>NUCLEOTIDE SEQUENCE [LARGE SCALE GENOMIC DNA]</scope>
    <source>
        <tissue evidence="2">Leaves</tissue>
    </source>
</reference>
<feature type="compositionally biased region" description="Acidic residues" evidence="1">
    <location>
        <begin position="90"/>
        <end position="99"/>
    </location>
</feature>
<name>A0ABU6YWI6_9FABA</name>
<gene>
    <name evidence="2" type="ORF">PIB30_093642</name>
</gene>
<feature type="region of interest" description="Disordered" evidence="1">
    <location>
        <begin position="59"/>
        <end position="99"/>
    </location>
</feature>